<sequence>MSLMGDCNVLYEEAYLFKSTTNSDLVVQRRCKLYCDRFLTYHDFAKDPENSKTWYLDKRCTLDPASASDIKESIKSIRPCGTWTITATIKSKAKGQHVKLYHFTITWPGRWAAQGYTSFTMGFSTLQEAKHWHNRISQCIGKLKSLRNVSRPSTKSRLDNSQDGVKRESANGSSASNTFGSQLTIDVKNLKPDDHFVDATDSDSSVFSGHLCPTPHLLYGDAASSSDSDDDDSPDGPGGAGGEAGGFRYGHPSFSTAYGARDGHGSYCDATKRDAGSYNHSSYNDYNNQSNDNHNYSNNNTNKNNYSNPSNRTTGTTSTTTNGVVVDANSSHLGTRPSATHPSIVTSASVSASASAVASTSHSNPYSHGAPPTPHPYPPSPSPPHHHGGGGGGSTFATSASGVGSTPEGVDLCSLCSDLNESARHVRSNQRSNIQSSVQQRWIPFKQVNGVAIYRHRWSPQGGGDSKALGLGGEYMVSAVVRGSPRECIKVLVGCRSSTTSTYLGPVMKVEVLEGRRPPENMREVSRFTFRAPRLAGVLCAPREMVVESIIKVDPTGPSYVLMFNSCDVPARYRSKGNAGGRSGGNGNNGGNDRNGGKGNDNNNNNNNNICNATAPSNTPIHRSSTAPIAANPSNIAFMDDTSLKRDLLLTNQVVFDPVPKNFQIQQGILSSHSPGARQDGIIRVDSPCKTIDLNQASLGLNRLTIGNALIDTDRSSCNDACNANNNNNNSSSNNSNNYNRNNNHTNESCIMNGIVSPALQGICPVYTKSRSRDFTSVVSVAVKAIASAFDSVVVESRGEEIGFQPFIRRDGLNPSKAPINAGDNVDRAVDRDRDSKGATLFRTRTFPESAYPTSNPPITSFTSFPPPYVSSPPPLSYPSAPLAPSIPPSMKFHHAPSISFCPLSPHASNELLHPNLSPSLAAPPSSYTSRSGLLNGTGSFQSPLDVLEDPICPQQLKFSSAMSSYTTSAPSPSPPPPLPSSATQGTVLEHPRVESSLPLFPVSSTVGGVGMKGFEQKISLEQMICRENSIINAGNFMNCSSNNSSSSSSSSSIINNLLLGGGGMTNSDGLGRTYPMTMNSSISSNPSITHNPSISCTVSSAAAVAKPYGGGLSKDLKQLEMSFLVTKFPSFGQLLPSKTSPVKVTAHSRPGVITNILVKLLTEHQNITLITAGGDALHVAMVAVIAARYRLKESKGIQIILIPKIITVDTLSTLGWGSVFLKFEIIRWDAVNRMPSK</sequence>
<feature type="compositionally biased region" description="Polar residues" evidence="1">
    <location>
        <begin position="610"/>
        <end position="628"/>
    </location>
</feature>
<proteinExistence type="predicted"/>
<dbReference type="InterPro" id="IPR036882">
    <property type="entry name" value="Alba-like_dom_sf"/>
</dbReference>
<feature type="compositionally biased region" description="Basic and acidic residues" evidence="1">
    <location>
        <begin position="156"/>
        <end position="169"/>
    </location>
</feature>
<feature type="region of interest" description="Disordered" evidence="1">
    <location>
        <begin position="218"/>
        <end position="248"/>
    </location>
</feature>
<feature type="compositionally biased region" description="Gly residues" evidence="1">
    <location>
        <begin position="578"/>
        <end position="599"/>
    </location>
</feature>
<feature type="region of interest" description="Disordered" evidence="1">
    <location>
        <begin position="964"/>
        <end position="985"/>
    </location>
</feature>
<feature type="compositionally biased region" description="Polar residues" evidence="1">
    <location>
        <begin position="328"/>
        <end position="344"/>
    </location>
</feature>
<dbReference type="Gene3D" id="3.30.110.20">
    <property type="entry name" value="Alba-like domain"/>
    <property type="match status" value="1"/>
</dbReference>
<feature type="compositionally biased region" description="Pro residues" evidence="1">
    <location>
        <begin position="371"/>
        <end position="383"/>
    </location>
</feature>
<reference evidence="2" key="1">
    <citation type="submission" date="2021-01" db="EMBL/GenBank/DDBJ databases">
        <authorList>
            <person name="Corre E."/>
            <person name="Pelletier E."/>
            <person name="Niang G."/>
            <person name="Scheremetjew M."/>
            <person name="Finn R."/>
            <person name="Kale V."/>
            <person name="Holt S."/>
            <person name="Cochrane G."/>
            <person name="Meng A."/>
            <person name="Brown T."/>
            <person name="Cohen L."/>
        </authorList>
    </citation>
    <scope>NUCLEOTIDE SEQUENCE</scope>
    <source>
        <strain evidence="2">SAG 63-3</strain>
    </source>
</reference>
<dbReference type="Pfam" id="PF04232">
    <property type="entry name" value="SpoVS"/>
    <property type="match status" value="1"/>
</dbReference>
<feature type="region of interest" description="Disordered" evidence="1">
    <location>
        <begin position="359"/>
        <end position="403"/>
    </location>
</feature>
<dbReference type="PANTHER" id="PTHR35331">
    <property type="entry name" value="STAGE V SPORULATION PROTEIN S"/>
    <property type="match status" value="1"/>
</dbReference>
<name>A0A7S0YB00_9CHLO</name>
<protein>
    <submittedName>
        <fullName evidence="2">Uncharacterized protein</fullName>
    </submittedName>
</protein>
<gene>
    <name evidence="2" type="ORF">PPAR00522_LOCUS2753</name>
</gene>
<dbReference type="EMBL" id="HBFM01004834">
    <property type="protein sequence ID" value="CAD8766363.1"/>
    <property type="molecule type" value="Transcribed_RNA"/>
</dbReference>
<feature type="region of interest" description="Disordered" evidence="1">
    <location>
        <begin position="575"/>
        <end position="628"/>
    </location>
</feature>
<dbReference type="PANTHER" id="PTHR35331:SF1">
    <property type="entry name" value="STAGE V SPORULATION PROTEIN S"/>
    <property type="match status" value="1"/>
</dbReference>
<feature type="compositionally biased region" description="Gly residues" evidence="1">
    <location>
        <begin position="236"/>
        <end position="248"/>
    </location>
</feature>
<dbReference type="GO" id="GO:0003676">
    <property type="term" value="F:nucleic acid binding"/>
    <property type="evidence" value="ECO:0007669"/>
    <property type="project" value="InterPro"/>
</dbReference>
<feature type="compositionally biased region" description="Low complexity" evidence="1">
    <location>
        <begin position="600"/>
        <end position="609"/>
    </location>
</feature>
<feature type="region of interest" description="Disordered" evidence="1">
    <location>
        <begin position="279"/>
        <end position="346"/>
    </location>
</feature>
<dbReference type="InterPro" id="IPR007347">
    <property type="entry name" value="SpoVS"/>
</dbReference>
<evidence type="ECO:0000313" key="2">
    <source>
        <dbReference type="EMBL" id="CAD8766363.1"/>
    </source>
</evidence>
<accession>A0A7S0YB00</accession>
<feature type="region of interest" description="Disordered" evidence="1">
    <location>
        <begin position="148"/>
        <end position="178"/>
    </location>
</feature>
<feature type="compositionally biased region" description="Low complexity" evidence="1">
    <location>
        <begin position="279"/>
        <end position="326"/>
    </location>
</feature>
<evidence type="ECO:0000256" key="1">
    <source>
        <dbReference type="SAM" id="MobiDB-lite"/>
    </source>
</evidence>
<organism evidence="2">
    <name type="scientific">Polytomella parva</name>
    <dbReference type="NCBI Taxonomy" id="51329"/>
    <lineage>
        <taxon>Eukaryota</taxon>
        <taxon>Viridiplantae</taxon>
        <taxon>Chlorophyta</taxon>
        <taxon>core chlorophytes</taxon>
        <taxon>Chlorophyceae</taxon>
        <taxon>CS clade</taxon>
        <taxon>Chlamydomonadales</taxon>
        <taxon>Chlamydomonadaceae</taxon>
        <taxon>Polytomella</taxon>
    </lineage>
</organism>
<dbReference type="AlphaFoldDB" id="A0A7S0YB00"/>